<gene>
    <name evidence="2" type="ORF">PHYSODRAFT_296735</name>
</gene>
<accession>G4YS68</accession>
<evidence type="ECO:0000313" key="2">
    <source>
        <dbReference type="EMBL" id="EGZ24769.1"/>
    </source>
</evidence>
<feature type="region of interest" description="Disordered" evidence="1">
    <location>
        <begin position="727"/>
        <end position="747"/>
    </location>
</feature>
<dbReference type="EMBL" id="JH159152">
    <property type="protein sequence ID" value="EGZ24769.1"/>
    <property type="molecule type" value="Genomic_DNA"/>
</dbReference>
<dbReference type="GeneID" id="20641414"/>
<organism evidence="2 3">
    <name type="scientific">Phytophthora sojae (strain P6497)</name>
    <name type="common">Soybean stem and root rot agent</name>
    <name type="synonym">Phytophthora megasperma f. sp. glycines</name>
    <dbReference type="NCBI Taxonomy" id="1094619"/>
    <lineage>
        <taxon>Eukaryota</taxon>
        <taxon>Sar</taxon>
        <taxon>Stramenopiles</taxon>
        <taxon>Oomycota</taxon>
        <taxon>Peronosporomycetes</taxon>
        <taxon>Peronosporales</taxon>
        <taxon>Peronosporaceae</taxon>
        <taxon>Phytophthora</taxon>
    </lineage>
</organism>
<dbReference type="InParanoid" id="G4YS68"/>
<feature type="compositionally biased region" description="Basic and acidic residues" evidence="1">
    <location>
        <begin position="964"/>
        <end position="973"/>
    </location>
</feature>
<dbReference type="AlphaFoldDB" id="G4YS68"/>
<name>G4YS68_PHYSP</name>
<reference evidence="2 3" key="1">
    <citation type="journal article" date="2006" name="Science">
        <title>Phytophthora genome sequences uncover evolutionary origins and mechanisms of pathogenesis.</title>
        <authorList>
            <person name="Tyler B.M."/>
            <person name="Tripathy S."/>
            <person name="Zhang X."/>
            <person name="Dehal P."/>
            <person name="Jiang R.H."/>
            <person name="Aerts A."/>
            <person name="Arredondo F.D."/>
            <person name="Baxter L."/>
            <person name="Bensasson D."/>
            <person name="Beynon J.L."/>
            <person name="Chapman J."/>
            <person name="Damasceno C.M."/>
            <person name="Dorrance A.E."/>
            <person name="Dou D."/>
            <person name="Dickerman A.W."/>
            <person name="Dubchak I.L."/>
            <person name="Garbelotto M."/>
            <person name="Gijzen M."/>
            <person name="Gordon S.G."/>
            <person name="Govers F."/>
            <person name="Grunwald N.J."/>
            <person name="Huang W."/>
            <person name="Ivors K.L."/>
            <person name="Jones R.W."/>
            <person name="Kamoun S."/>
            <person name="Krampis K."/>
            <person name="Lamour K.H."/>
            <person name="Lee M.K."/>
            <person name="McDonald W.H."/>
            <person name="Medina M."/>
            <person name="Meijer H.J."/>
            <person name="Nordberg E.K."/>
            <person name="Maclean D.J."/>
            <person name="Ospina-Giraldo M.D."/>
            <person name="Morris P.F."/>
            <person name="Phuntumart V."/>
            <person name="Putnam N.H."/>
            <person name="Rash S."/>
            <person name="Rose J.K."/>
            <person name="Sakihama Y."/>
            <person name="Salamov A.A."/>
            <person name="Savidor A."/>
            <person name="Scheuring C.F."/>
            <person name="Smith B.M."/>
            <person name="Sobral B.W."/>
            <person name="Terry A."/>
            <person name="Torto-Alalibo T.A."/>
            <person name="Win J."/>
            <person name="Xu Z."/>
            <person name="Zhang H."/>
            <person name="Grigoriev I.V."/>
            <person name="Rokhsar D.S."/>
            <person name="Boore J.L."/>
        </authorList>
    </citation>
    <scope>NUCLEOTIDE SEQUENCE [LARGE SCALE GENOMIC DNA]</scope>
    <source>
        <strain evidence="2 3">P6497</strain>
    </source>
</reference>
<dbReference type="KEGG" id="psoj:PHYSODRAFT_296735"/>
<protein>
    <submittedName>
        <fullName evidence="2">Uncharacterized protein</fullName>
    </submittedName>
</protein>
<evidence type="ECO:0000256" key="1">
    <source>
        <dbReference type="SAM" id="MobiDB-lite"/>
    </source>
</evidence>
<dbReference type="Proteomes" id="UP000002640">
    <property type="component" value="Unassembled WGS sequence"/>
</dbReference>
<proteinExistence type="predicted"/>
<sequence length="1030" mass="112719">MAQVAPSSAPIQTKKCSHVMMPLTSYPLLSFFDFPIMTEVARRLAACSDAAAVAAELHAALPDLAGAQDRSAAVDDVVAFLTAEEGRWAAATQTLISELRGETPACDALLELLDALLAWAAQEQVQIDHGILDVLQQYFQVATRRLGDGGDVRRWLKWGDQVLAVVHRNAALMGSEQGLEAEKDSVRRRSYVVELAASLLQLRNKVEGSDGATPDLKTSTFIWKNLAKLATAFGPVLAGAATAPVSGEAGANTDGDNAAEQEQQNFSVEDLLAAAVSSVEQSMGQLLRALDAQSERVLDLGVLKFLKLYWRAFQRLTAAFASSLECELENCILSVVNVASSLIYAGRHSQVPATSKAGQELRGMLEQALEITENLIGGADGALTDRGIEAVRTLLWYPTGDMTRAVGQRQPSEVTNVDTENCIRWGHLLVLTTFAGGTRNVSLNSADKEVPFDDGNRAVEVSQLFARYRECALSDSISRSVESAELFTDAILGYLLSFESALEMQLVLLKQNLYPDWAQRTLCWELWRELLCFCWDEPLAVQALQMLLDVTQWEDDSDKAFVLSGGVEDEILQLVAFVYPDMPVPLKDVCMDQVTAVIDVISSEGPGHQFNLRVASQLHLLEKLAGVRFLKEFDGPMKDEWIAKYLPMCFECCGTVLELLTAEGKASTTKRESILGMLRVLDLCLLVLRGVFDDNEPRQDDIAELSIILVRMSTEALSQLAKQSRLVGGSQSNARQPKGKHPSSSVKLERAGSRCIERAVESSLYLLSKLGAVLKSNKNNQCVHVMKDLLATLDNMAQFGDAGDTLVITARFVETALFDVQVAEGDVAVVWQLLLALFQKLFGATRDSNFQNTHLKLLLSVCLDALYELLAHSNIVELPGAPLKALLAGDLKQTFRETALMRKLSPEEVAKALETAQTSTLQALKRSQHAGYRVFRDRFPDEPDGLYAEPEETSNNSSAALHKRPADDSESKPQKRHRLTHFVSLCREIESSLSSIENGEAAANILSGKELEDATAVLHRLLAKTIALCP</sequence>
<feature type="region of interest" description="Disordered" evidence="1">
    <location>
        <begin position="943"/>
        <end position="976"/>
    </location>
</feature>
<dbReference type="RefSeq" id="XP_009520057.1">
    <property type="nucleotide sequence ID" value="XM_009521762.1"/>
</dbReference>
<evidence type="ECO:0000313" key="3">
    <source>
        <dbReference type="Proteomes" id="UP000002640"/>
    </source>
</evidence>
<dbReference type="OMA" id="ELLCFCW"/>
<keyword evidence="3" id="KW-1185">Reference proteome</keyword>